<evidence type="ECO:0000313" key="1">
    <source>
        <dbReference type="EMBL" id="WTO81272.1"/>
    </source>
</evidence>
<sequence length="283" mass="30405">MLTPSAAHVLTLTTDPAHGGRWTSLRSPTREWLWHRPAPGRDTAAPGDAFVDAGGLEECVPTVRGRPDHGDVWARPWTRDADGSEHVRGTSFTLARTARTDGDRIRVDYRLTAPAGFRFVWAAHALLDLSEDARLRMPDGADTRLFPEAAPLLDRPWPAGAPWIAGPWPAPHGVPLDRLGPDDGTAVGAVVDTDSCCVHDGTDRLALRLRADGQPMSVALWRNLGGFPDTGPYRSTGVEPMLGRVFDLADAGPGDAAQVPASGEVRWRLTLTGACRCPETPAP</sequence>
<protein>
    <recommendedName>
        <fullName evidence="3">Aldose epimerase</fullName>
    </recommendedName>
</protein>
<dbReference type="RefSeq" id="WP_406256269.1">
    <property type="nucleotide sequence ID" value="NZ_CP108125.1"/>
</dbReference>
<gene>
    <name evidence="1" type="ORF">OHU27_02125</name>
</gene>
<dbReference type="EMBL" id="CP108125">
    <property type="protein sequence ID" value="WTO81272.1"/>
    <property type="molecule type" value="Genomic_DNA"/>
</dbReference>
<keyword evidence="2" id="KW-1185">Reference proteome</keyword>
<evidence type="ECO:0000313" key="2">
    <source>
        <dbReference type="Proteomes" id="UP001622690"/>
    </source>
</evidence>
<reference evidence="1 2" key="1">
    <citation type="submission" date="2022-10" db="EMBL/GenBank/DDBJ databases">
        <title>The complete genomes of actinobacterial strains from the NBC collection.</title>
        <authorList>
            <person name="Joergensen T.S."/>
            <person name="Alvarez Arevalo M."/>
            <person name="Sterndorff E.B."/>
            <person name="Faurdal D."/>
            <person name="Vuksanovic O."/>
            <person name="Mourched A.-S."/>
            <person name="Charusanti P."/>
            <person name="Shaw S."/>
            <person name="Blin K."/>
            <person name="Weber T."/>
        </authorList>
    </citation>
    <scope>NUCLEOTIDE SEQUENCE [LARGE SCALE GENOMIC DNA]</scope>
    <source>
        <strain evidence="1 2">NBC_00206</strain>
    </source>
</reference>
<name>A0ABZ1IQ96_9ACTN</name>
<dbReference type="Gene3D" id="2.70.98.10">
    <property type="match status" value="1"/>
</dbReference>
<evidence type="ECO:0008006" key="3">
    <source>
        <dbReference type="Google" id="ProtNLM"/>
    </source>
</evidence>
<accession>A0ABZ1IQ96</accession>
<dbReference type="InterPro" id="IPR014718">
    <property type="entry name" value="GH-type_carb-bd"/>
</dbReference>
<organism evidence="1 2">
    <name type="scientific">Streptomyces nigra</name>
    <dbReference type="NCBI Taxonomy" id="1827580"/>
    <lineage>
        <taxon>Bacteria</taxon>
        <taxon>Bacillati</taxon>
        <taxon>Actinomycetota</taxon>
        <taxon>Actinomycetes</taxon>
        <taxon>Kitasatosporales</taxon>
        <taxon>Streptomycetaceae</taxon>
        <taxon>Streptomyces</taxon>
    </lineage>
</organism>
<proteinExistence type="predicted"/>
<dbReference type="Proteomes" id="UP001622690">
    <property type="component" value="Chromosome"/>
</dbReference>